<feature type="domain" description="Methyltransferase type 12" evidence="5">
    <location>
        <begin position="227"/>
        <end position="335"/>
    </location>
</feature>
<dbReference type="Pfam" id="PF08242">
    <property type="entry name" value="Methyltransf_12"/>
    <property type="match status" value="1"/>
</dbReference>
<protein>
    <recommendedName>
        <fullName evidence="5">Methyltransferase type 12 domain-containing protein</fullName>
    </recommendedName>
</protein>
<dbReference type="GO" id="GO:0052735">
    <property type="term" value="F:tRNA (cytidine-3-)-methyltransferase activity"/>
    <property type="evidence" value="ECO:0007669"/>
    <property type="project" value="TreeGrafter"/>
</dbReference>
<dbReference type="InterPro" id="IPR013217">
    <property type="entry name" value="Methyltransf_12"/>
</dbReference>
<evidence type="ECO:0000313" key="7">
    <source>
        <dbReference type="Proteomes" id="UP000016936"/>
    </source>
</evidence>
<gene>
    <name evidence="6" type="ORF">COCHEDRAFT_1103219</name>
</gene>
<comment type="similarity">
    <text evidence="1">Belongs to the methyltransferase superfamily. METL family.</text>
</comment>
<feature type="region of interest" description="Disordered" evidence="4">
    <location>
        <begin position="1"/>
        <end position="128"/>
    </location>
</feature>
<keyword evidence="7" id="KW-1185">Reference proteome</keyword>
<dbReference type="OMA" id="PDRMQSV"/>
<dbReference type="Gene3D" id="3.40.50.150">
    <property type="entry name" value="Vaccinia Virus protein VP39"/>
    <property type="match status" value="1"/>
</dbReference>
<dbReference type="GO" id="GO:0032259">
    <property type="term" value="P:methylation"/>
    <property type="evidence" value="ECO:0007669"/>
    <property type="project" value="UniProtKB-KW"/>
</dbReference>
<proteinExistence type="inferred from homology"/>
<keyword evidence="3" id="KW-0808">Transferase</keyword>
<sequence>MDATKGLEKDVGASADSVQSSDARFQTDNSVSKKPQPRQQLSKAMEHMRFAVTADPIPHSASITTKSRPPQFEATDSAQDHSSTEQHQQPQPPAENDAYGVPASFAPVRAPQSRSHDPSNNQKRSDPFAFGSRYLEEGDDIFEFNAWDHVTVDATYLAFSEEQYSKQRSEPVSDFDRSRYNAQPEKWWNQFYKNNKTNFFKNRKWLAQEFPILEELGKEDGPQATLLEVGAGAGNSAFPILQRSQNKRLKIHACDFSKKAVELIRNHELYDPARIQADVWDVASPSTAENGGLPPGLAESSVDVVLMIFIFSALSPEQWSQAVSNIWRVLKPGGQVLFRDYGRGDLAQVRFKKGRYLQENFYVRGDGTRVYFFEQQELEDIWTGKMPLPSGEQVEQTHVFEVAHIGVDRRMLVNRQRRLKMYRCWMQAVFRKKGGESQVPTSTLRQEKDEGCEGEEEEEE</sequence>
<evidence type="ECO:0000256" key="3">
    <source>
        <dbReference type="ARBA" id="ARBA00022679"/>
    </source>
</evidence>
<dbReference type="EMBL" id="KB445577">
    <property type="protein sequence ID" value="EMD91165.1"/>
    <property type="molecule type" value="Genomic_DNA"/>
</dbReference>
<evidence type="ECO:0000256" key="4">
    <source>
        <dbReference type="SAM" id="MobiDB-lite"/>
    </source>
</evidence>
<name>M2T0M1_COCH5</name>
<evidence type="ECO:0000256" key="1">
    <source>
        <dbReference type="ARBA" id="ARBA00009725"/>
    </source>
</evidence>
<evidence type="ECO:0000259" key="5">
    <source>
        <dbReference type="Pfam" id="PF08242"/>
    </source>
</evidence>
<feature type="compositionally biased region" description="Basic and acidic residues" evidence="4">
    <location>
        <begin position="1"/>
        <end position="11"/>
    </location>
</feature>
<dbReference type="STRING" id="701091.M2T0M1"/>
<dbReference type="eggNOG" id="KOG2361">
    <property type="taxonomic scope" value="Eukaryota"/>
</dbReference>
<accession>M2T0M1</accession>
<evidence type="ECO:0000256" key="2">
    <source>
        <dbReference type="ARBA" id="ARBA00022603"/>
    </source>
</evidence>
<evidence type="ECO:0000313" key="6">
    <source>
        <dbReference type="EMBL" id="EMD91165.1"/>
    </source>
</evidence>
<feature type="compositionally biased region" description="Polar residues" evidence="4">
    <location>
        <begin position="16"/>
        <end position="42"/>
    </location>
</feature>
<reference evidence="6 7" key="1">
    <citation type="journal article" date="2012" name="PLoS Pathog.">
        <title>Diverse lifestyles and strategies of plant pathogenesis encoded in the genomes of eighteen Dothideomycetes fungi.</title>
        <authorList>
            <person name="Ohm R.A."/>
            <person name="Feau N."/>
            <person name="Henrissat B."/>
            <person name="Schoch C.L."/>
            <person name="Horwitz B.A."/>
            <person name="Barry K.W."/>
            <person name="Condon B.J."/>
            <person name="Copeland A.C."/>
            <person name="Dhillon B."/>
            <person name="Glaser F."/>
            <person name="Hesse C.N."/>
            <person name="Kosti I."/>
            <person name="LaButti K."/>
            <person name="Lindquist E.A."/>
            <person name="Lucas S."/>
            <person name="Salamov A.A."/>
            <person name="Bradshaw R.E."/>
            <person name="Ciuffetti L."/>
            <person name="Hamelin R.C."/>
            <person name="Kema G.H.J."/>
            <person name="Lawrence C."/>
            <person name="Scott J.A."/>
            <person name="Spatafora J.W."/>
            <person name="Turgeon B.G."/>
            <person name="de Wit P.J.G.M."/>
            <person name="Zhong S."/>
            <person name="Goodwin S.B."/>
            <person name="Grigoriev I.V."/>
        </authorList>
    </citation>
    <scope>NUCLEOTIDE SEQUENCE [LARGE SCALE GENOMIC DNA]</scope>
    <source>
        <strain evidence="7">C5 / ATCC 48332 / race O</strain>
    </source>
</reference>
<feature type="region of interest" description="Disordered" evidence="4">
    <location>
        <begin position="434"/>
        <end position="460"/>
    </location>
</feature>
<feature type="compositionally biased region" description="Polar residues" evidence="4">
    <location>
        <begin position="61"/>
        <end position="77"/>
    </location>
</feature>
<dbReference type="PANTHER" id="PTHR22809">
    <property type="entry name" value="METHYLTRANSFERASE-RELATED"/>
    <property type="match status" value="1"/>
</dbReference>
<organism evidence="6 7">
    <name type="scientific">Cochliobolus heterostrophus (strain C5 / ATCC 48332 / race O)</name>
    <name type="common">Southern corn leaf blight fungus</name>
    <name type="synonym">Bipolaris maydis</name>
    <dbReference type="NCBI Taxonomy" id="701091"/>
    <lineage>
        <taxon>Eukaryota</taxon>
        <taxon>Fungi</taxon>
        <taxon>Dikarya</taxon>
        <taxon>Ascomycota</taxon>
        <taxon>Pezizomycotina</taxon>
        <taxon>Dothideomycetes</taxon>
        <taxon>Pleosporomycetidae</taxon>
        <taxon>Pleosporales</taxon>
        <taxon>Pleosporineae</taxon>
        <taxon>Pleosporaceae</taxon>
        <taxon>Bipolaris</taxon>
    </lineage>
</organism>
<keyword evidence="2" id="KW-0489">Methyltransferase</keyword>
<dbReference type="AlphaFoldDB" id="M2T0M1"/>
<dbReference type="InterPro" id="IPR029063">
    <property type="entry name" value="SAM-dependent_MTases_sf"/>
</dbReference>
<dbReference type="PANTHER" id="PTHR22809:SF11">
    <property type="entry name" value="TRNA N(3)-METHYLCYTIDINE METHYLTRANSFERASE METTL2"/>
    <property type="match status" value="1"/>
</dbReference>
<dbReference type="HOGENOM" id="CLU_029724_1_2_1"/>
<dbReference type="CDD" id="cd02440">
    <property type="entry name" value="AdoMet_MTases"/>
    <property type="match status" value="1"/>
</dbReference>
<dbReference type="OrthoDB" id="417697at2759"/>
<dbReference type="Proteomes" id="UP000016936">
    <property type="component" value="Unassembled WGS sequence"/>
</dbReference>
<dbReference type="FunFam" id="3.40.50.150:FF:000221">
    <property type="entry name" value="Methyltransferase-like protein"/>
    <property type="match status" value="1"/>
</dbReference>
<dbReference type="InterPro" id="IPR026113">
    <property type="entry name" value="METTL2/6/8-like"/>
</dbReference>
<reference evidence="7" key="2">
    <citation type="journal article" date="2013" name="PLoS Genet.">
        <title>Comparative genome structure, secondary metabolite, and effector coding capacity across Cochliobolus pathogens.</title>
        <authorList>
            <person name="Condon B.J."/>
            <person name="Leng Y."/>
            <person name="Wu D."/>
            <person name="Bushley K.E."/>
            <person name="Ohm R.A."/>
            <person name="Otillar R."/>
            <person name="Martin J."/>
            <person name="Schackwitz W."/>
            <person name="Grimwood J."/>
            <person name="MohdZainudin N."/>
            <person name="Xue C."/>
            <person name="Wang R."/>
            <person name="Manning V.A."/>
            <person name="Dhillon B."/>
            <person name="Tu Z.J."/>
            <person name="Steffenson B.J."/>
            <person name="Salamov A."/>
            <person name="Sun H."/>
            <person name="Lowry S."/>
            <person name="LaButti K."/>
            <person name="Han J."/>
            <person name="Copeland A."/>
            <person name="Lindquist E."/>
            <person name="Barry K."/>
            <person name="Schmutz J."/>
            <person name="Baker S.E."/>
            <person name="Ciuffetti L.M."/>
            <person name="Grigoriev I.V."/>
            <person name="Zhong S."/>
            <person name="Turgeon B.G."/>
        </authorList>
    </citation>
    <scope>NUCLEOTIDE SEQUENCE [LARGE SCALE GENOMIC DNA]</scope>
    <source>
        <strain evidence="7">C5 / ATCC 48332 / race O</strain>
    </source>
</reference>
<dbReference type="SUPFAM" id="SSF53335">
    <property type="entry name" value="S-adenosyl-L-methionine-dependent methyltransferases"/>
    <property type="match status" value="1"/>
</dbReference>